<gene>
    <name evidence="2" type="primary">mnhG</name>
    <name evidence="2" type="ORF">ACFFUR_00750</name>
</gene>
<proteinExistence type="predicted"/>
<comment type="caution">
    <text evidence="2">The sequence shown here is derived from an EMBL/GenBank/DDBJ whole genome shotgun (WGS) entry which is preliminary data.</text>
</comment>
<protein>
    <submittedName>
        <fullName evidence="2">Monovalent cation/H(+) antiporter subunit G</fullName>
    </submittedName>
</protein>
<keyword evidence="3" id="KW-1185">Reference proteome</keyword>
<evidence type="ECO:0000313" key="3">
    <source>
        <dbReference type="Proteomes" id="UP001589654"/>
    </source>
</evidence>
<reference evidence="2 3" key="1">
    <citation type="submission" date="2024-09" db="EMBL/GenBank/DDBJ databases">
        <authorList>
            <person name="Sun Q."/>
            <person name="Mori K."/>
        </authorList>
    </citation>
    <scope>NUCLEOTIDE SEQUENCE [LARGE SCALE GENOMIC DNA]</scope>
    <source>
        <strain evidence="2 3">CECT 7682</strain>
    </source>
</reference>
<sequence>MGIRDIISAGLILIGVVFMLLAAIGLIRFPDFYIRNSASTKAAILGLGLILLGTGIYYNQILIFVELSAIFLFIFLINPLASHIVARAAFKTKVPFWKKTNLDDIKELEKKEKDKKKAD</sequence>
<keyword evidence="1" id="KW-0812">Transmembrane</keyword>
<dbReference type="NCBIfam" id="TIGR01300">
    <property type="entry name" value="CPA3_mnhG_phaG"/>
    <property type="match status" value="1"/>
</dbReference>
<dbReference type="Pfam" id="PF03334">
    <property type="entry name" value="PhaG_MnhG_YufB"/>
    <property type="match status" value="1"/>
</dbReference>
<feature type="transmembrane region" description="Helical" evidence="1">
    <location>
        <begin position="39"/>
        <end position="58"/>
    </location>
</feature>
<dbReference type="RefSeq" id="WP_290249655.1">
    <property type="nucleotide sequence ID" value="NZ_JAUFQT010000002.1"/>
</dbReference>
<dbReference type="PANTHER" id="PTHR34703:SF1">
    <property type="entry name" value="ANTIPORTER SUBUNIT MNHG2-RELATED"/>
    <property type="match status" value="1"/>
</dbReference>
<accession>A0ABV5J0I1</accession>
<dbReference type="InterPro" id="IPR005133">
    <property type="entry name" value="PhaG_MnhG_YufB"/>
</dbReference>
<evidence type="ECO:0000313" key="2">
    <source>
        <dbReference type="EMBL" id="MFB9210321.1"/>
    </source>
</evidence>
<organism evidence="2 3">
    <name type="scientific">Echinicola jeungdonensis</name>
    <dbReference type="NCBI Taxonomy" id="709343"/>
    <lineage>
        <taxon>Bacteria</taxon>
        <taxon>Pseudomonadati</taxon>
        <taxon>Bacteroidota</taxon>
        <taxon>Cytophagia</taxon>
        <taxon>Cytophagales</taxon>
        <taxon>Cyclobacteriaceae</taxon>
        <taxon>Echinicola</taxon>
    </lineage>
</organism>
<dbReference type="EMBL" id="JBHMEW010000005">
    <property type="protein sequence ID" value="MFB9210321.1"/>
    <property type="molecule type" value="Genomic_DNA"/>
</dbReference>
<dbReference type="PANTHER" id="PTHR34703">
    <property type="entry name" value="ANTIPORTER SUBUNIT MNHG2-RELATED"/>
    <property type="match status" value="1"/>
</dbReference>
<dbReference type="NCBIfam" id="NF009314">
    <property type="entry name" value="PRK12674.1-2"/>
    <property type="match status" value="1"/>
</dbReference>
<evidence type="ECO:0000256" key="1">
    <source>
        <dbReference type="SAM" id="Phobius"/>
    </source>
</evidence>
<feature type="transmembrane region" description="Helical" evidence="1">
    <location>
        <begin position="6"/>
        <end position="27"/>
    </location>
</feature>
<keyword evidence="1" id="KW-0472">Membrane</keyword>
<name>A0ABV5J0I1_9BACT</name>
<feature type="transmembrane region" description="Helical" evidence="1">
    <location>
        <begin position="70"/>
        <end position="90"/>
    </location>
</feature>
<keyword evidence="1" id="KW-1133">Transmembrane helix</keyword>
<dbReference type="Proteomes" id="UP001589654">
    <property type="component" value="Unassembled WGS sequence"/>
</dbReference>